<keyword evidence="4" id="KW-1185">Reference proteome</keyword>
<feature type="region of interest" description="Disordered" evidence="1">
    <location>
        <begin position="1"/>
        <end position="24"/>
    </location>
</feature>
<proteinExistence type="predicted"/>
<sequence>MAPGADLTELDRLQSHSPLPPVRPRRSGHVSAFFLLALAALGSAAAPAAAQPASSSGNAQAASDVDELLHQARAHASADRNRESADAFARVLERAPQRRAELLPEYADQLTYSERAAQAVPLYREALAGVPEGEPRQRLRKGLALALLWSGQHLAAREAYEDVLERSPGDRDAQRNLARALAWGGQPQAAVQRLRELLRTEADDREARLLLAQTQKDMGEADAARETLSHASLAQDEAAVRLRRELEGAQAQPASDAPAIERLVEQARDAARSDRNREAAGLFAQALARAPQRRREWLLDYAEQLTYSERARQAVPLYREALGGELGAEQRQRALRGLGLALLWSDRPSAAREAYEELLRLAPGDVDARRQLAQALSWSGRQRASAAVLEGVLRENPQDAQARAQLAQSQLWLGRPDAAARALAQPGLDSDARVLALRRDIAQAVAPRTSAETQRSTQSDDLDIDSLRLAHEVPLAQGRGAAGLRLARTEFEREDGSDAVRLTRPSAFGRWRFNDAFELNAELGVERIEPRATDGIDKWVYATWLTWWPSDLVRMDFSSSRVSFDNLRSLRLGLTAIQNGVSMDLTPDERQRYNVKIERGLYSDGNRRWTAQASGEWRWRPKPEVWLGLRHGRSEFAQRLDNGYFNPDRVRVTQGTLRVNHRFAGDGPWDLSAFLALGREQAVPDGSKPAWDASLALGRRLGPDTRLEARLQRFSSRTGTAAGVSGFERTTAGLRLEHRW</sequence>
<name>A0A4Z0BWN0_9BURK</name>
<gene>
    <name evidence="3" type="ORF">EZ242_05340</name>
</gene>
<accession>A0A4Z0BWN0</accession>
<organism evidence="3 4">
    <name type="scientific">Ramlibacter rhizophilus</name>
    <dbReference type="NCBI Taxonomy" id="1781167"/>
    <lineage>
        <taxon>Bacteria</taxon>
        <taxon>Pseudomonadati</taxon>
        <taxon>Pseudomonadota</taxon>
        <taxon>Betaproteobacteria</taxon>
        <taxon>Burkholderiales</taxon>
        <taxon>Comamonadaceae</taxon>
        <taxon>Ramlibacter</taxon>
    </lineage>
</organism>
<reference evidence="3 4" key="1">
    <citation type="submission" date="2019-03" db="EMBL/GenBank/DDBJ databases">
        <title>Ramlibacter rhizophilus CCTCC AB2015357, whole genome shotgun sequence.</title>
        <authorList>
            <person name="Zhang X."/>
            <person name="Feng G."/>
            <person name="Zhu H."/>
        </authorList>
    </citation>
    <scope>NUCLEOTIDE SEQUENCE [LARGE SCALE GENOMIC DNA]</scope>
    <source>
        <strain evidence="3 4">CCTCC AB2015357</strain>
    </source>
</reference>
<dbReference type="AlphaFoldDB" id="A0A4Z0BWN0"/>
<dbReference type="InterPro" id="IPR049003">
    <property type="entry name" value="PgaA_barrel"/>
</dbReference>
<evidence type="ECO:0000313" key="4">
    <source>
        <dbReference type="Proteomes" id="UP000297564"/>
    </source>
</evidence>
<dbReference type="OrthoDB" id="580767at2"/>
<dbReference type="Gene3D" id="1.25.40.10">
    <property type="entry name" value="Tetratricopeptide repeat domain"/>
    <property type="match status" value="2"/>
</dbReference>
<dbReference type="InterPro" id="IPR011990">
    <property type="entry name" value="TPR-like_helical_dom_sf"/>
</dbReference>
<evidence type="ECO:0000256" key="1">
    <source>
        <dbReference type="SAM" id="MobiDB-lite"/>
    </source>
</evidence>
<comment type="caution">
    <text evidence="3">The sequence shown here is derived from an EMBL/GenBank/DDBJ whole genome shotgun (WGS) entry which is preliminary data.</text>
</comment>
<feature type="domain" description="PgaA membrane beta barrel" evidence="2">
    <location>
        <begin position="474"/>
        <end position="661"/>
    </location>
</feature>
<dbReference type="Pfam" id="PF14559">
    <property type="entry name" value="TPR_19"/>
    <property type="match status" value="1"/>
</dbReference>
<dbReference type="Pfam" id="PF21197">
    <property type="entry name" value="PgaA_barrel"/>
    <property type="match status" value="1"/>
</dbReference>
<dbReference type="SUPFAM" id="SSF48452">
    <property type="entry name" value="TPR-like"/>
    <property type="match status" value="3"/>
</dbReference>
<evidence type="ECO:0000259" key="2">
    <source>
        <dbReference type="Pfam" id="PF21197"/>
    </source>
</evidence>
<protein>
    <submittedName>
        <fullName evidence="3">Tetratricopeptide repeat protein</fullName>
    </submittedName>
</protein>
<dbReference type="EMBL" id="SMLL01000002">
    <property type="protein sequence ID" value="TFZ03311.1"/>
    <property type="molecule type" value="Genomic_DNA"/>
</dbReference>
<dbReference type="InterPro" id="IPR019734">
    <property type="entry name" value="TPR_rpt"/>
</dbReference>
<dbReference type="SMART" id="SM00028">
    <property type="entry name" value="TPR"/>
    <property type="match status" value="4"/>
</dbReference>
<evidence type="ECO:0000313" key="3">
    <source>
        <dbReference type="EMBL" id="TFZ03311.1"/>
    </source>
</evidence>
<dbReference type="Proteomes" id="UP000297564">
    <property type="component" value="Unassembled WGS sequence"/>
</dbReference>